<dbReference type="RefSeq" id="WP_099085447.1">
    <property type="nucleotide sequence ID" value="NZ_CP042274.1"/>
</dbReference>
<evidence type="ECO:0000313" key="1">
    <source>
        <dbReference type="EMBL" id="QDY93602.1"/>
    </source>
</evidence>
<dbReference type="Proteomes" id="UP000222296">
    <property type="component" value="Chromosome Circular"/>
</dbReference>
<organism evidence="1 2">
    <name type="scientific">Agrobacterium tumefaciens</name>
    <dbReference type="NCBI Taxonomy" id="358"/>
    <lineage>
        <taxon>Bacteria</taxon>
        <taxon>Pseudomonadati</taxon>
        <taxon>Pseudomonadota</taxon>
        <taxon>Alphaproteobacteria</taxon>
        <taxon>Hyphomicrobiales</taxon>
        <taxon>Rhizobiaceae</taxon>
        <taxon>Rhizobium/Agrobacterium group</taxon>
        <taxon>Agrobacterium</taxon>
        <taxon>Agrobacterium tumefaciens complex</taxon>
    </lineage>
</organism>
<sequence length="189" mass="20671">MIRPLLKHLHWTAPSVTLAVLLMVNWFFYQEVVDISALEPGPFTEASTKGQVTSAQSQFGGDIKISHTLARPLFSQTRREFVAEIPRTTSKPVEEVVATQPTEQALRPQFSFQGTRLFGSQASALVALDPVQPAIWLSAGDQLQGWVVEEVGRDTLILANGEQKATYALFAPVEETPEAGKDKGVPNGQ</sequence>
<accession>A0AAP9E3C0</accession>
<gene>
    <name evidence="1" type="ORF">CG010_005360</name>
</gene>
<evidence type="ECO:0000313" key="2">
    <source>
        <dbReference type="Proteomes" id="UP000222296"/>
    </source>
</evidence>
<name>A0AAP9E3C0_AGRTU</name>
<dbReference type="AlphaFoldDB" id="A0AAP9E3C0"/>
<dbReference type="EMBL" id="CP042274">
    <property type="protein sequence ID" value="QDY93602.1"/>
    <property type="molecule type" value="Genomic_DNA"/>
</dbReference>
<proteinExistence type="predicted"/>
<evidence type="ECO:0008006" key="3">
    <source>
        <dbReference type="Google" id="ProtNLM"/>
    </source>
</evidence>
<protein>
    <recommendedName>
        <fullName evidence="3">Type II secretion system protein GspC N-terminal domain-containing protein</fullName>
    </recommendedName>
</protein>
<reference evidence="1 2" key="1">
    <citation type="journal article" date="2017" name="Genome Announc.">
        <title>Draft Genome Sequence of Agrobacterium tumefaciens Biovar 1 Strain 186, Isolated from Walnut.</title>
        <authorList>
            <person name="Poret-Peterson A.T."/>
            <person name="Bhatnagar S."/>
            <person name="McClean A.E."/>
            <person name="Kluepfel D.A."/>
        </authorList>
    </citation>
    <scope>NUCLEOTIDE SEQUENCE [LARGE SCALE GENOMIC DNA]</scope>
    <source>
        <strain evidence="1 2">186</strain>
    </source>
</reference>